<comment type="caution">
    <text evidence="2">The sequence shown here is derived from an EMBL/GenBank/DDBJ whole genome shotgun (WGS) entry which is preliminary data.</text>
</comment>
<evidence type="ECO:0000313" key="3">
    <source>
        <dbReference type="Proteomes" id="UP000078532"/>
    </source>
</evidence>
<dbReference type="GO" id="GO:0016787">
    <property type="term" value="F:hydrolase activity"/>
    <property type="evidence" value="ECO:0007669"/>
    <property type="project" value="UniProtKB-KW"/>
</dbReference>
<organism evidence="2 3">
    <name type="scientific">Desulfotomaculum copahuensis</name>
    <dbReference type="NCBI Taxonomy" id="1838280"/>
    <lineage>
        <taxon>Bacteria</taxon>
        <taxon>Bacillati</taxon>
        <taxon>Bacillota</taxon>
        <taxon>Clostridia</taxon>
        <taxon>Eubacteriales</taxon>
        <taxon>Desulfotomaculaceae</taxon>
        <taxon>Desulfotomaculum</taxon>
    </lineage>
</organism>
<reference evidence="2 3" key="1">
    <citation type="submission" date="2016-04" db="EMBL/GenBank/DDBJ databases">
        <authorList>
            <person name="Evans L.H."/>
            <person name="Alamgir A."/>
            <person name="Owens N."/>
            <person name="Weber N.D."/>
            <person name="Virtaneva K."/>
            <person name="Barbian K."/>
            <person name="Babar A."/>
            <person name="Rosenke K."/>
        </authorList>
    </citation>
    <scope>NUCLEOTIDE SEQUENCE [LARGE SCALE GENOMIC DNA]</scope>
    <source>
        <strain evidence="2 3">LMa1</strain>
    </source>
</reference>
<protein>
    <submittedName>
        <fullName evidence="2">Phosphohydrolase</fullName>
    </submittedName>
</protein>
<dbReference type="STRING" id="1838280.A6M21_13240"/>
<sequence length="174" mass="19580">MHRVERIIKHPVYREGLIRNADREKERIFCRHDFQHMLDVARITYILLMEAGEMDRLMRAHALDGSEAVREAVYAAGLLHDISRWRQYDTGVDHAAAGARDARPILLETGFKAGETDVIARAIAAHRHGGPEGGLLGRLLARADDLARPCASCPARRECYKAEDMPAVRQALVY</sequence>
<dbReference type="InterPro" id="IPR003607">
    <property type="entry name" value="HD/PDEase_dom"/>
</dbReference>
<accession>A0A1B7LCQ4</accession>
<dbReference type="PROSITE" id="PS51831">
    <property type="entry name" value="HD"/>
    <property type="match status" value="1"/>
</dbReference>
<dbReference type="OrthoDB" id="1669667at2"/>
<dbReference type="InterPro" id="IPR006674">
    <property type="entry name" value="HD_domain"/>
</dbReference>
<dbReference type="EMBL" id="LYVF01000175">
    <property type="protein sequence ID" value="OAT80707.1"/>
    <property type="molecule type" value="Genomic_DNA"/>
</dbReference>
<dbReference type="SMART" id="SM00471">
    <property type="entry name" value="HDc"/>
    <property type="match status" value="1"/>
</dbReference>
<proteinExistence type="predicted"/>
<dbReference type="RefSeq" id="WP_066669673.1">
    <property type="nucleotide sequence ID" value="NZ_LYVF01000175.1"/>
</dbReference>
<dbReference type="AlphaFoldDB" id="A0A1B7LCQ4"/>
<dbReference type="SUPFAM" id="SSF109604">
    <property type="entry name" value="HD-domain/PDEase-like"/>
    <property type="match status" value="1"/>
</dbReference>
<keyword evidence="3" id="KW-1185">Reference proteome</keyword>
<dbReference type="Proteomes" id="UP000078532">
    <property type="component" value="Unassembled WGS sequence"/>
</dbReference>
<feature type="domain" description="HD" evidence="1">
    <location>
        <begin position="33"/>
        <end position="149"/>
    </location>
</feature>
<evidence type="ECO:0000259" key="1">
    <source>
        <dbReference type="PROSITE" id="PS51831"/>
    </source>
</evidence>
<dbReference type="Pfam" id="PF01966">
    <property type="entry name" value="HD"/>
    <property type="match status" value="1"/>
</dbReference>
<keyword evidence="2" id="KW-0378">Hydrolase</keyword>
<dbReference type="Gene3D" id="1.10.3210.10">
    <property type="entry name" value="Hypothetical protein af1432"/>
    <property type="match status" value="1"/>
</dbReference>
<name>A0A1B7LCQ4_9FIRM</name>
<gene>
    <name evidence="2" type="ORF">A6M21_13240</name>
</gene>
<evidence type="ECO:0000313" key="2">
    <source>
        <dbReference type="EMBL" id="OAT80707.1"/>
    </source>
</evidence>